<dbReference type="Pfam" id="PF14223">
    <property type="entry name" value="Retrotran_gag_2"/>
    <property type="match status" value="1"/>
</dbReference>
<dbReference type="PANTHER" id="PTHR47481:SF31">
    <property type="entry name" value="OS01G0873500 PROTEIN"/>
    <property type="match status" value="1"/>
</dbReference>
<accession>A0A835MFM9</accession>
<organism evidence="2 3">
    <name type="scientific">Salix dunnii</name>
    <dbReference type="NCBI Taxonomy" id="1413687"/>
    <lineage>
        <taxon>Eukaryota</taxon>
        <taxon>Viridiplantae</taxon>
        <taxon>Streptophyta</taxon>
        <taxon>Embryophyta</taxon>
        <taxon>Tracheophyta</taxon>
        <taxon>Spermatophyta</taxon>
        <taxon>Magnoliopsida</taxon>
        <taxon>eudicotyledons</taxon>
        <taxon>Gunneridae</taxon>
        <taxon>Pentapetalae</taxon>
        <taxon>rosids</taxon>
        <taxon>fabids</taxon>
        <taxon>Malpighiales</taxon>
        <taxon>Salicaceae</taxon>
        <taxon>Saliceae</taxon>
        <taxon>Salix</taxon>
    </lineage>
</organism>
<feature type="compositionally biased region" description="Polar residues" evidence="1">
    <location>
        <begin position="270"/>
        <end position="284"/>
    </location>
</feature>
<evidence type="ECO:0000313" key="2">
    <source>
        <dbReference type="EMBL" id="KAF9664325.1"/>
    </source>
</evidence>
<comment type="caution">
    <text evidence="2">The sequence shown here is derived from an EMBL/GenBank/DDBJ whole genome shotgun (WGS) entry which is preliminary data.</text>
</comment>
<feature type="compositionally biased region" description="Basic and acidic residues" evidence="1">
    <location>
        <begin position="321"/>
        <end position="331"/>
    </location>
</feature>
<feature type="compositionally biased region" description="Polar residues" evidence="1">
    <location>
        <begin position="356"/>
        <end position="365"/>
    </location>
</feature>
<sequence>MLFLSWLNTRNFSPEVGQRKIFLDQCKRNRMFIRIKRIPKVMQALMIMERPRTGPLIAFASSRRKYKQKELDVQTRRKNYCIPLMVADTLEMHGLSAVVKNNTEPTKLQEGSVHPEFAKDKLVLSWIKATSSSSIKTLLIPCTTAHQAWIMLVKRLSPLASTRVRILRDQIRTLRKDSNTTIADYLNYAKSLLDSLIQSGATMDDDEFISYILDGLALEYKELATTLHLHPDIDFDQFYDLALREEHLQKRMSLTLTTGVAMAADQVPNEHSFNSRLPSPNYNPNHRFGRGRGRNWNQGHGSGRGPRRTGQWEPTQGAWTPDRHSQPRDPRSAIIPSTVILSDGRPPLLPTPSGRAPNSQHEQGT</sequence>
<evidence type="ECO:0000256" key="1">
    <source>
        <dbReference type="SAM" id="MobiDB-lite"/>
    </source>
</evidence>
<dbReference type="AlphaFoldDB" id="A0A835MFM9"/>
<reference evidence="2 3" key="1">
    <citation type="submission" date="2020-10" db="EMBL/GenBank/DDBJ databases">
        <title>Plant Genome Project.</title>
        <authorList>
            <person name="Zhang R.-G."/>
        </authorList>
    </citation>
    <scope>NUCLEOTIDE SEQUENCE [LARGE SCALE GENOMIC DNA]</scope>
    <source>
        <strain evidence="2">FAFU-HL-1</strain>
        <tissue evidence="2">Leaf</tissue>
    </source>
</reference>
<evidence type="ECO:0000313" key="3">
    <source>
        <dbReference type="Proteomes" id="UP000657918"/>
    </source>
</evidence>
<dbReference type="Proteomes" id="UP000657918">
    <property type="component" value="Chromosome 16"/>
</dbReference>
<dbReference type="EMBL" id="JADGMS010000016">
    <property type="protein sequence ID" value="KAF9664325.1"/>
    <property type="molecule type" value="Genomic_DNA"/>
</dbReference>
<gene>
    <name evidence="2" type="ORF">SADUNF_Sadunf16G0006700</name>
</gene>
<keyword evidence="3" id="KW-1185">Reference proteome</keyword>
<proteinExistence type="predicted"/>
<dbReference type="OrthoDB" id="1749636at2759"/>
<feature type="region of interest" description="Disordered" evidence="1">
    <location>
        <begin position="270"/>
        <end position="365"/>
    </location>
</feature>
<name>A0A835MFM9_9ROSI</name>
<protein>
    <submittedName>
        <fullName evidence="2">Uncharacterized protein</fullName>
    </submittedName>
</protein>
<dbReference type="PANTHER" id="PTHR47481">
    <property type="match status" value="1"/>
</dbReference>